<proteinExistence type="inferred from homology"/>
<dbReference type="AlphaFoldDB" id="A0A2I2GMV4"/>
<comment type="subcellular location">
    <subcellularLocation>
        <location evidence="1">Nucleus</location>
    </subcellularLocation>
</comment>
<dbReference type="VEuPathDB" id="FungiDB:P170DRAFT_431841"/>
<dbReference type="Proteomes" id="UP000234275">
    <property type="component" value="Unassembled WGS sequence"/>
</dbReference>
<sequence length="553" mass="61610">MVSFSCEACGDILTKKKLDPHRNQCRGASFTCIDCMVHFQGTQYRSHTSCMTEAQKYEGSLYKEKPKKNQSQRKGQNNSQQNQNQNQKQNGNGHRAPYVEDATDVDNPKANAAPPPAPTPPAKGNQKSTTNATEQKDDKHVNVFDFLVAENTPNASKVSLGGSKEQMQMVDHAPSVFEPSKALAHLNTETEDEGKFYDVAYEENGFSYGAEPISPSAYPNKKTANASVEFMTPAPKKKKGRSRAENGDASAATSDKKRKRRTEDHDTEDADTPMLDAPSSVVNHPGTPMLNHSGLTGGLNRMMRSPSLDGEEDHPQRRYQDPSSPIKRTRRDEKESKSDAGLGISMKNRAERLVSSMFGGSSVSGGSGVSHEPSGKAMVRARRRSSSDDGNDKLEVRRSKKTHRLRDPSTGQVVPADPRQSKRKSSAQTEGDRPSRRQKQIDYPDPSHPQSPRGQDDQVVVYGQPNIPNELQREMASHFLSLVTKGPESGRGFSVNKVLKRFHRDFTDEFDGDRGRHQGQSRADRERRTDDEKDLWRTLRLKQNERGEVVVFF</sequence>
<dbReference type="InterPro" id="IPR039999">
    <property type="entry name" value="LYAR"/>
</dbReference>
<evidence type="ECO:0000259" key="10">
    <source>
        <dbReference type="Pfam" id="PF08790"/>
    </source>
</evidence>
<evidence type="ECO:0000256" key="7">
    <source>
        <dbReference type="ARBA" id="ARBA00061084"/>
    </source>
</evidence>
<evidence type="ECO:0000256" key="3">
    <source>
        <dbReference type="ARBA" id="ARBA00022737"/>
    </source>
</evidence>
<keyword evidence="4 8" id="KW-0863">Zinc-finger</keyword>
<dbReference type="GO" id="GO:0000122">
    <property type="term" value="P:negative regulation of transcription by RNA polymerase II"/>
    <property type="evidence" value="ECO:0007669"/>
    <property type="project" value="TreeGrafter"/>
</dbReference>
<dbReference type="PANTHER" id="PTHR13100:SF10">
    <property type="entry name" value="CELL GROWTH-REGULATING NUCLEOLAR PROTEIN"/>
    <property type="match status" value="1"/>
</dbReference>
<gene>
    <name evidence="11" type="ORF">P170DRAFT_431841</name>
</gene>
<evidence type="ECO:0000256" key="5">
    <source>
        <dbReference type="ARBA" id="ARBA00022833"/>
    </source>
</evidence>
<dbReference type="InterPro" id="IPR014898">
    <property type="entry name" value="Znf_C2H2_LYAR"/>
</dbReference>
<comment type="caution">
    <text evidence="11">The sequence shown here is derived from an EMBL/GenBank/DDBJ whole genome shotgun (WGS) entry which is preliminary data.</text>
</comment>
<keyword evidence="6" id="KW-0539">Nucleus</keyword>
<dbReference type="EMBL" id="MSFO01000001">
    <property type="protein sequence ID" value="PLB54205.1"/>
    <property type="molecule type" value="Genomic_DNA"/>
</dbReference>
<dbReference type="InterPro" id="IPR036236">
    <property type="entry name" value="Znf_C2H2_sf"/>
</dbReference>
<keyword evidence="5" id="KW-0862">Zinc</keyword>
<evidence type="ECO:0000256" key="1">
    <source>
        <dbReference type="ARBA" id="ARBA00004123"/>
    </source>
</evidence>
<feature type="compositionally biased region" description="Basic and acidic residues" evidence="9">
    <location>
        <begin position="430"/>
        <end position="442"/>
    </location>
</feature>
<dbReference type="Gene3D" id="3.30.1490.490">
    <property type="match status" value="1"/>
</dbReference>
<evidence type="ECO:0000313" key="12">
    <source>
        <dbReference type="Proteomes" id="UP000234275"/>
    </source>
</evidence>
<evidence type="ECO:0000256" key="4">
    <source>
        <dbReference type="ARBA" id="ARBA00022771"/>
    </source>
</evidence>
<dbReference type="GO" id="GO:0003677">
    <property type="term" value="F:DNA binding"/>
    <property type="evidence" value="ECO:0007669"/>
    <property type="project" value="InterPro"/>
</dbReference>
<dbReference type="GO" id="GO:0006364">
    <property type="term" value="P:rRNA processing"/>
    <property type="evidence" value="ECO:0007669"/>
    <property type="project" value="TreeGrafter"/>
</dbReference>
<reference evidence="11 12" key="1">
    <citation type="submission" date="2016-12" db="EMBL/GenBank/DDBJ databases">
        <title>The genomes of Aspergillus section Nigri reveals drivers in fungal speciation.</title>
        <authorList>
            <consortium name="DOE Joint Genome Institute"/>
            <person name="Vesth T.C."/>
            <person name="Nybo J."/>
            <person name="Theobald S."/>
            <person name="Brandl J."/>
            <person name="Frisvad J.C."/>
            <person name="Nielsen K.F."/>
            <person name="Lyhne E.K."/>
            <person name="Kogle M.E."/>
            <person name="Kuo A."/>
            <person name="Riley R."/>
            <person name="Clum A."/>
            <person name="Nolan M."/>
            <person name="Lipzen A."/>
            <person name="Salamov A."/>
            <person name="Henrissat B."/>
            <person name="Wiebenga A."/>
            <person name="De Vries R.P."/>
            <person name="Grigoriev I.V."/>
            <person name="Mortensen U.H."/>
            <person name="Andersen M.R."/>
            <person name="Baker S.E."/>
        </authorList>
    </citation>
    <scope>NUCLEOTIDE SEQUENCE [LARGE SCALE GENOMIC DNA]</scope>
    <source>
        <strain evidence="11 12">IBT 23096</strain>
    </source>
</reference>
<dbReference type="RefSeq" id="XP_024709507.1">
    <property type="nucleotide sequence ID" value="XM_024848131.1"/>
</dbReference>
<feature type="compositionally biased region" description="Low complexity" evidence="9">
    <location>
        <begin position="72"/>
        <end position="93"/>
    </location>
</feature>
<dbReference type="PANTHER" id="PTHR13100">
    <property type="entry name" value="CELL GROWTH-REGULATING NUCLEOLAR PROTEIN LYAR"/>
    <property type="match status" value="1"/>
</dbReference>
<dbReference type="GO" id="GO:0005730">
    <property type="term" value="C:nucleolus"/>
    <property type="evidence" value="ECO:0007669"/>
    <property type="project" value="TreeGrafter"/>
</dbReference>
<dbReference type="OrthoDB" id="21474at2759"/>
<dbReference type="SUPFAM" id="SSF57667">
    <property type="entry name" value="beta-beta-alpha zinc fingers"/>
    <property type="match status" value="2"/>
</dbReference>
<evidence type="ECO:0000256" key="2">
    <source>
        <dbReference type="ARBA" id="ARBA00022723"/>
    </source>
</evidence>
<dbReference type="PROSITE" id="PS51804">
    <property type="entry name" value="ZF_C2HC_LYAR"/>
    <property type="match status" value="2"/>
</dbReference>
<keyword evidence="2" id="KW-0479">Metal-binding</keyword>
<organism evidence="11 12">
    <name type="scientific">Aspergillus steynii IBT 23096</name>
    <dbReference type="NCBI Taxonomy" id="1392250"/>
    <lineage>
        <taxon>Eukaryota</taxon>
        <taxon>Fungi</taxon>
        <taxon>Dikarya</taxon>
        <taxon>Ascomycota</taxon>
        <taxon>Pezizomycotina</taxon>
        <taxon>Eurotiomycetes</taxon>
        <taxon>Eurotiomycetidae</taxon>
        <taxon>Eurotiales</taxon>
        <taxon>Aspergillaceae</taxon>
        <taxon>Aspergillus</taxon>
        <taxon>Aspergillus subgen. Circumdati</taxon>
    </lineage>
</organism>
<protein>
    <recommendedName>
        <fullName evidence="10">Zinc finger C2H2 LYAR-type domain-containing protein</fullName>
    </recommendedName>
</protein>
<evidence type="ECO:0000256" key="6">
    <source>
        <dbReference type="ARBA" id="ARBA00023242"/>
    </source>
</evidence>
<feature type="region of interest" description="Disordered" evidence="9">
    <location>
        <begin position="507"/>
        <end position="532"/>
    </location>
</feature>
<evidence type="ECO:0000256" key="9">
    <source>
        <dbReference type="SAM" id="MobiDB-lite"/>
    </source>
</evidence>
<feature type="region of interest" description="Disordered" evidence="9">
    <location>
        <begin position="230"/>
        <end position="462"/>
    </location>
</feature>
<evidence type="ECO:0000313" key="11">
    <source>
        <dbReference type="EMBL" id="PLB54205.1"/>
    </source>
</evidence>
<accession>A0A2I2GMV4</accession>
<evidence type="ECO:0000256" key="8">
    <source>
        <dbReference type="PROSITE-ProRule" id="PRU01145"/>
    </source>
</evidence>
<comment type="similarity">
    <text evidence="7">Belongs to the UPF0743 family.</text>
</comment>
<feature type="region of interest" description="Disordered" evidence="9">
    <location>
        <begin position="61"/>
        <end position="138"/>
    </location>
</feature>
<keyword evidence="12" id="KW-1185">Reference proteome</keyword>
<dbReference type="FunFam" id="3.30.1490.490:FF:000001">
    <property type="entry name" value="cell growth-regulating nucleolar protein-like"/>
    <property type="match status" value="1"/>
</dbReference>
<dbReference type="STRING" id="1392250.A0A2I2GMV4"/>
<dbReference type="GeneID" id="36555830"/>
<feature type="domain" description="Zinc finger C2H2 LYAR-type" evidence="10">
    <location>
        <begin position="30"/>
        <end position="57"/>
    </location>
</feature>
<feature type="compositionally biased region" description="Basic and acidic residues" evidence="9">
    <location>
        <begin position="385"/>
        <end position="397"/>
    </location>
</feature>
<keyword evidence="3" id="KW-0677">Repeat</keyword>
<dbReference type="Pfam" id="PF08790">
    <property type="entry name" value="zf-LYAR"/>
    <property type="match status" value="1"/>
</dbReference>
<dbReference type="GO" id="GO:0008270">
    <property type="term" value="F:zinc ion binding"/>
    <property type="evidence" value="ECO:0007669"/>
    <property type="project" value="UniProtKB-KW"/>
</dbReference>
<name>A0A2I2GMV4_9EURO</name>